<evidence type="ECO:0000313" key="3">
    <source>
        <dbReference type="EMBL" id="NKE04404.1"/>
    </source>
</evidence>
<feature type="transmembrane region" description="Helical" evidence="1">
    <location>
        <begin position="30"/>
        <end position="52"/>
    </location>
</feature>
<accession>A0A846TDX6</accession>
<sequence>MSKLEAIILLIIAAVGLSLTANLIRFHVSAFLNQLIFSVASLILVELSMYFYGSNHLHWSILLFIITAGYSFKLIGGIVAAIFSLILVYLQTEGTILALLPVYLLIGSCAGYLSQYLLNKKKNHHRWLNMLMEQSKHLQVFREVSTTMQRTLQQDLLLKVILTSVTAGHGLGFNRAMIFLASNESKSLKGIVGVGPMDVKRGYEVWEKISEDRLKLSELIEHNFDSNFTDPELNALLRSLEIPIDEHNVFGLALSSQKPVIVKGIEKDDPSQVLIFELFQTEEFAIIPLINQGKNIGILLIDNIVNKKNITLMDTENILPLANQAAIALDHANLYEQIEEMALRDGLTGLLNQRAFQNILNEHFPFEGSRAAPLSLIIFDIDFFKVFNDKNGHLLGNEVLMKLARVIVESLRPGDYSFRFGGEEFVVLLPGTDLEQAEIVAETIRLNVEKTSFPGEKTQPNGTLTVSVGTACTDHMNINSKNELIEAADQALYKAKNAGKNTVISFKEFVSID</sequence>
<dbReference type="EMBL" id="JAAVUM010000001">
    <property type="protein sequence ID" value="NKE04404.1"/>
    <property type="molecule type" value="Genomic_DNA"/>
</dbReference>
<dbReference type="Proteomes" id="UP000587942">
    <property type="component" value="Unassembled WGS sequence"/>
</dbReference>
<dbReference type="SUPFAM" id="SSF55781">
    <property type="entry name" value="GAF domain-like"/>
    <property type="match status" value="1"/>
</dbReference>
<dbReference type="SUPFAM" id="SSF55073">
    <property type="entry name" value="Nucleotide cyclase"/>
    <property type="match status" value="1"/>
</dbReference>
<dbReference type="InterPro" id="IPR000160">
    <property type="entry name" value="GGDEF_dom"/>
</dbReference>
<keyword evidence="1" id="KW-0812">Transmembrane</keyword>
<dbReference type="InterPro" id="IPR029787">
    <property type="entry name" value="Nucleotide_cyclase"/>
</dbReference>
<dbReference type="PANTHER" id="PTHR45138:SF9">
    <property type="entry name" value="DIGUANYLATE CYCLASE DGCM-RELATED"/>
    <property type="match status" value="1"/>
</dbReference>
<dbReference type="SMART" id="SM00267">
    <property type="entry name" value="GGDEF"/>
    <property type="match status" value="1"/>
</dbReference>
<dbReference type="GO" id="GO:0005886">
    <property type="term" value="C:plasma membrane"/>
    <property type="evidence" value="ECO:0007669"/>
    <property type="project" value="TreeGrafter"/>
</dbReference>
<dbReference type="InterPro" id="IPR029016">
    <property type="entry name" value="GAF-like_dom_sf"/>
</dbReference>
<keyword evidence="1" id="KW-0472">Membrane</keyword>
<keyword evidence="1" id="KW-1133">Transmembrane helix</keyword>
<comment type="caution">
    <text evidence="3">The sequence shown here is derived from an EMBL/GenBank/DDBJ whole genome shotgun (WGS) entry which is preliminary data.</text>
</comment>
<organism evidence="3 4">
    <name type="scientific">Mesobacillus selenatarsenatis</name>
    <dbReference type="NCBI Taxonomy" id="388741"/>
    <lineage>
        <taxon>Bacteria</taxon>
        <taxon>Bacillati</taxon>
        <taxon>Bacillota</taxon>
        <taxon>Bacilli</taxon>
        <taxon>Bacillales</taxon>
        <taxon>Bacillaceae</taxon>
        <taxon>Mesobacillus</taxon>
    </lineage>
</organism>
<feature type="domain" description="GGDEF" evidence="2">
    <location>
        <begin position="372"/>
        <end position="508"/>
    </location>
</feature>
<dbReference type="Pfam" id="PF13185">
    <property type="entry name" value="GAF_2"/>
    <property type="match status" value="1"/>
</dbReference>
<dbReference type="FunFam" id="3.30.70.270:FF:000001">
    <property type="entry name" value="Diguanylate cyclase domain protein"/>
    <property type="match status" value="1"/>
</dbReference>
<proteinExistence type="predicted"/>
<name>A0A846TDX6_9BACI</name>
<evidence type="ECO:0000313" key="4">
    <source>
        <dbReference type="Proteomes" id="UP000587942"/>
    </source>
</evidence>
<dbReference type="RefSeq" id="WP_167830902.1">
    <property type="nucleotide sequence ID" value="NZ_JAAVUM010000001.1"/>
</dbReference>
<dbReference type="Gene3D" id="3.30.70.270">
    <property type="match status" value="1"/>
</dbReference>
<dbReference type="GO" id="GO:0043709">
    <property type="term" value="P:cell adhesion involved in single-species biofilm formation"/>
    <property type="evidence" value="ECO:0007669"/>
    <property type="project" value="TreeGrafter"/>
</dbReference>
<feature type="transmembrane region" description="Helical" evidence="1">
    <location>
        <begin position="96"/>
        <end position="118"/>
    </location>
</feature>
<evidence type="ECO:0000259" key="2">
    <source>
        <dbReference type="PROSITE" id="PS50887"/>
    </source>
</evidence>
<dbReference type="PANTHER" id="PTHR45138">
    <property type="entry name" value="REGULATORY COMPONENTS OF SENSORY TRANSDUCTION SYSTEM"/>
    <property type="match status" value="1"/>
</dbReference>
<dbReference type="NCBIfam" id="TIGR00254">
    <property type="entry name" value="GGDEF"/>
    <property type="match status" value="1"/>
</dbReference>
<dbReference type="SMART" id="SM00065">
    <property type="entry name" value="GAF"/>
    <property type="match status" value="1"/>
</dbReference>
<dbReference type="InterPro" id="IPR043128">
    <property type="entry name" value="Rev_trsase/Diguanyl_cyclase"/>
</dbReference>
<dbReference type="CDD" id="cd01949">
    <property type="entry name" value="GGDEF"/>
    <property type="match status" value="1"/>
</dbReference>
<dbReference type="PROSITE" id="PS50887">
    <property type="entry name" value="GGDEF"/>
    <property type="match status" value="1"/>
</dbReference>
<gene>
    <name evidence="3" type="ORF">GWK17_02735</name>
</gene>
<dbReference type="GO" id="GO:0052621">
    <property type="term" value="F:diguanylate cyclase activity"/>
    <property type="evidence" value="ECO:0007669"/>
    <property type="project" value="TreeGrafter"/>
</dbReference>
<feature type="transmembrane region" description="Helical" evidence="1">
    <location>
        <begin position="59"/>
        <end position="90"/>
    </location>
</feature>
<dbReference type="Gene3D" id="3.30.450.40">
    <property type="match status" value="1"/>
</dbReference>
<dbReference type="InterPro" id="IPR050469">
    <property type="entry name" value="Diguanylate_Cyclase"/>
</dbReference>
<dbReference type="InterPro" id="IPR003018">
    <property type="entry name" value="GAF"/>
</dbReference>
<evidence type="ECO:0000256" key="1">
    <source>
        <dbReference type="SAM" id="Phobius"/>
    </source>
</evidence>
<dbReference type="Pfam" id="PF00990">
    <property type="entry name" value="GGDEF"/>
    <property type="match status" value="1"/>
</dbReference>
<protein>
    <submittedName>
        <fullName evidence="3">Sensor domain-containing diguanylate cyclase</fullName>
    </submittedName>
</protein>
<dbReference type="AlphaFoldDB" id="A0A846TDX6"/>
<reference evidence="3 4" key="1">
    <citation type="submission" date="2020-03" db="EMBL/GenBank/DDBJ databases">
        <authorList>
            <person name="Sun Q."/>
        </authorList>
    </citation>
    <scope>NUCLEOTIDE SEQUENCE [LARGE SCALE GENOMIC DNA]</scope>
    <source>
        <strain evidence="3 4">KACC 21451</strain>
    </source>
</reference>
<dbReference type="GO" id="GO:1902201">
    <property type="term" value="P:negative regulation of bacterial-type flagellum-dependent cell motility"/>
    <property type="evidence" value="ECO:0007669"/>
    <property type="project" value="TreeGrafter"/>
</dbReference>